<gene>
    <name evidence="7" type="ORF">D0907_10850</name>
    <name evidence="8" type="ORF">SAMN04487854_12073</name>
</gene>
<evidence type="ECO:0000256" key="1">
    <source>
        <dbReference type="ARBA" id="ARBA00004442"/>
    </source>
</evidence>
<evidence type="ECO:0000313" key="7">
    <source>
        <dbReference type="EMBL" id="AXV65725.1"/>
    </source>
</evidence>
<dbReference type="Proteomes" id="UP000183805">
    <property type="component" value="Unassembled WGS sequence"/>
</dbReference>
<organism evidence="7 10">
    <name type="scientific">Pseudoalteromonas lipolytica</name>
    <dbReference type="NCBI Taxonomy" id="570156"/>
    <lineage>
        <taxon>Bacteria</taxon>
        <taxon>Pseudomonadati</taxon>
        <taxon>Pseudomonadota</taxon>
        <taxon>Gammaproteobacteria</taxon>
        <taxon>Alteromonadales</taxon>
        <taxon>Pseudoalteromonadaceae</taxon>
        <taxon>Pseudoalteromonas</taxon>
    </lineage>
</organism>
<dbReference type="GeneID" id="99505963"/>
<dbReference type="PANTHER" id="PTHR38776:SF1">
    <property type="entry name" value="MLTA-INTERACTING PROTEIN-RELATED"/>
    <property type="match status" value="1"/>
</dbReference>
<proteinExistence type="inferred from homology"/>
<evidence type="ECO:0000256" key="2">
    <source>
        <dbReference type="ARBA" id="ARBA00005722"/>
    </source>
</evidence>
<feature type="signal peptide" evidence="6">
    <location>
        <begin position="1"/>
        <end position="18"/>
    </location>
</feature>
<feature type="chain" id="PRO_5042271780" evidence="6">
    <location>
        <begin position="19"/>
        <end position="287"/>
    </location>
</feature>
<dbReference type="KEGG" id="pdj:D0907_10850"/>
<name>A0AAD0WCW6_9GAMM</name>
<evidence type="ECO:0000256" key="4">
    <source>
        <dbReference type="ARBA" id="ARBA00023136"/>
    </source>
</evidence>
<comment type="similarity">
    <text evidence="2">Belongs to the MipA/OmpV family.</text>
</comment>
<dbReference type="Proteomes" id="UP000264605">
    <property type="component" value="Chromosome"/>
</dbReference>
<evidence type="ECO:0000313" key="8">
    <source>
        <dbReference type="EMBL" id="SFT97257.1"/>
    </source>
</evidence>
<dbReference type="EMBL" id="CP032090">
    <property type="protein sequence ID" value="AXV65725.1"/>
    <property type="molecule type" value="Genomic_DNA"/>
</dbReference>
<reference evidence="7 10" key="2">
    <citation type="submission" date="2018-08" db="EMBL/GenBank/DDBJ databases">
        <title>Draft genome sequence of Pseudoalteromonas donghaensis HJ51.</title>
        <authorList>
            <person name="Oh J."/>
            <person name="Roh D."/>
        </authorList>
    </citation>
    <scope>NUCLEOTIDE SEQUENCE [LARGE SCALE GENOMIC DNA]</scope>
    <source>
        <strain evidence="7 10">HJ51</strain>
    </source>
</reference>
<dbReference type="PANTHER" id="PTHR38776">
    <property type="entry name" value="MLTA-INTERACTING PROTEIN-RELATED"/>
    <property type="match status" value="1"/>
</dbReference>
<sequence length="287" mass="32830">MCVIVFSVLLLLSSKVYADESTRTERESRVASQEIDINRWHVSVNAGIGVMTNPLHGGKNLPLVVLPEIAYYSEKWFFDNGRLGYSFHESASHVVNFVTEFNPETRFFIDFHPSNVFALQTSNSFMVESTTSDELVKKRVTIDDVRKRRWALDAGVSYHYVRDNHIFSFQALADVSGVYQGMRSALQWQAHYQVDDLEIMPSVGIWYKSAKLNDYFYGLSAEESSNGVIGVGSSWQPYAKIDARWPLSETNSLRFHLAYYDYSAVDDSPLFEHTYSMTAFIGFNHIF</sequence>
<keyword evidence="5" id="KW-0998">Cell outer membrane</keyword>
<evidence type="ECO:0000313" key="10">
    <source>
        <dbReference type="Proteomes" id="UP000264605"/>
    </source>
</evidence>
<dbReference type="AlphaFoldDB" id="A0AAD0WCW6"/>
<accession>A0AAD0WCW6</accession>
<comment type="subcellular location">
    <subcellularLocation>
        <location evidence="1">Cell outer membrane</location>
    </subcellularLocation>
</comment>
<keyword evidence="3 6" id="KW-0732">Signal</keyword>
<dbReference type="Pfam" id="PF06629">
    <property type="entry name" value="MipA"/>
    <property type="match status" value="1"/>
</dbReference>
<dbReference type="EMBL" id="FPAZ01000020">
    <property type="protein sequence ID" value="SFT97257.1"/>
    <property type="molecule type" value="Genomic_DNA"/>
</dbReference>
<evidence type="ECO:0000256" key="6">
    <source>
        <dbReference type="SAM" id="SignalP"/>
    </source>
</evidence>
<keyword evidence="9" id="KW-1185">Reference proteome</keyword>
<evidence type="ECO:0000313" key="9">
    <source>
        <dbReference type="Proteomes" id="UP000183805"/>
    </source>
</evidence>
<evidence type="ECO:0000256" key="3">
    <source>
        <dbReference type="ARBA" id="ARBA00022729"/>
    </source>
</evidence>
<dbReference type="GO" id="GO:0009252">
    <property type="term" value="P:peptidoglycan biosynthetic process"/>
    <property type="evidence" value="ECO:0007669"/>
    <property type="project" value="TreeGrafter"/>
</dbReference>
<dbReference type="GO" id="GO:0009279">
    <property type="term" value="C:cell outer membrane"/>
    <property type="evidence" value="ECO:0007669"/>
    <property type="project" value="UniProtKB-SubCell"/>
</dbReference>
<dbReference type="InterPro" id="IPR010583">
    <property type="entry name" value="MipA"/>
</dbReference>
<dbReference type="RefSeq" id="WP_065978109.1">
    <property type="nucleotide sequence ID" value="NZ_CP032090.1"/>
</dbReference>
<evidence type="ECO:0000256" key="5">
    <source>
        <dbReference type="ARBA" id="ARBA00023237"/>
    </source>
</evidence>
<reference evidence="8 9" key="1">
    <citation type="submission" date="2016-10" db="EMBL/GenBank/DDBJ databases">
        <authorList>
            <person name="Varghese N."/>
            <person name="Submissions S."/>
        </authorList>
    </citation>
    <scope>NUCLEOTIDE SEQUENCE [LARGE SCALE GENOMIC DNA]</scope>
    <source>
        <strain evidence="8 9">CGMCC 1.8499</strain>
    </source>
</reference>
<keyword evidence="4" id="KW-0472">Membrane</keyword>
<protein>
    <submittedName>
        <fullName evidence="7">MipA/OmpV family protein</fullName>
    </submittedName>
    <submittedName>
        <fullName evidence="8">Outer membrane protein</fullName>
    </submittedName>
</protein>